<dbReference type="AlphaFoldDB" id="A0A6G9YBX0"/>
<evidence type="ECO:0000313" key="1">
    <source>
        <dbReference type="EMBL" id="QIS10721.1"/>
    </source>
</evidence>
<accession>A0A6G9YBX0</accession>
<dbReference type="Gene3D" id="1.10.1200.10">
    <property type="entry name" value="ACP-like"/>
    <property type="match status" value="1"/>
</dbReference>
<evidence type="ECO:0000313" key="2">
    <source>
        <dbReference type="Proteomes" id="UP000503540"/>
    </source>
</evidence>
<organism evidence="1 2">
    <name type="scientific">Nocardia arthritidis</name>
    <dbReference type="NCBI Taxonomy" id="228602"/>
    <lineage>
        <taxon>Bacteria</taxon>
        <taxon>Bacillati</taxon>
        <taxon>Actinomycetota</taxon>
        <taxon>Actinomycetes</taxon>
        <taxon>Mycobacteriales</taxon>
        <taxon>Nocardiaceae</taxon>
        <taxon>Nocardia</taxon>
    </lineage>
</organism>
<sequence>MEPKTLSRQEIRATVVSALLATKPDQQAGALVDDETAIGGAGLGISSLNMLQALVRIEDSLGIVFDDRTVADAALHSVGSVVDLVEHVLAEQRR</sequence>
<keyword evidence="2" id="KW-1185">Reference proteome</keyword>
<gene>
    <name evidence="1" type="ORF">F5544_14170</name>
</gene>
<dbReference type="Proteomes" id="UP000503540">
    <property type="component" value="Chromosome"/>
</dbReference>
<name>A0A6G9YBX0_9NOCA</name>
<dbReference type="RefSeq" id="WP_167473658.1">
    <property type="nucleotide sequence ID" value="NZ_CP046172.1"/>
</dbReference>
<dbReference type="InterPro" id="IPR036736">
    <property type="entry name" value="ACP-like_sf"/>
</dbReference>
<dbReference type="SUPFAM" id="SSF47336">
    <property type="entry name" value="ACP-like"/>
    <property type="match status" value="1"/>
</dbReference>
<reference evidence="1 2" key="1">
    <citation type="journal article" date="2019" name="ACS Chem. Biol.">
        <title>Identification and Mobilization of a Cryptic Antibiotic Biosynthesis Gene Locus from a Human-Pathogenic Nocardia Isolate.</title>
        <authorList>
            <person name="Herisse M."/>
            <person name="Ishida K."/>
            <person name="Porter J.L."/>
            <person name="Howden B."/>
            <person name="Hertweck C."/>
            <person name="Stinear T.P."/>
            <person name="Pidot S.J."/>
        </authorList>
    </citation>
    <scope>NUCLEOTIDE SEQUENCE [LARGE SCALE GENOMIC DNA]</scope>
    <source>
        <strain evidence="1 2">AUSMDU00012717</strain>
    </source>
</reference>
<dbReference type="EMBL" id="CP046172">
    <property type="protein sequence ID" value="QIS10721.1"/>
    <property type="molecule type" value="Genomic_DNA"/>
</dbReference>
<protein>
    <submittedName>
        <fullName evidence="1">Acyl carrier protein</fullName>
    </submittedName>
</protein>
<dbReference type="KEGG" id="nah:F5544_14170"/>
<proteinExistence type="predicted"/>